<evidence type="ECO:0000313" key="8">
    <source>
        <dbReference type="EMBL" id="PZP56117.1"/>
    </source>
</evidence>
<dbReference type="InterPro" id="IPR015424">
    <property type="entry name" value="PyrdxlP-dep_Trfase"/>
</dbReference>
<evidence type="ECO:0000256" key="3">
    <source>
        <dbReference type="ARBA" id="ARBA00022576"/>
    </source>
</evidence>
<dbReference type="EC" id="2.6.1.-" evidence="6"/>
<proteinExistence type="inferred from homology"/>
<organism evidence="8 9">
    <name type="scientific">Micavibrio aeruginosavorus</name>
    <dbReference type="NCBI Taxonomy" id="349221"/>
    <lineage>
        <taxon>Bacteria</taxon>
        <taxon>Pseudomonadati</taxon>
        <taxon>Bdellovibrionota</taxon>
        <taxon>Bdellovibrionia</taxon>
        <taxon>Bdellovibrionales</taxon>
        <taxon>Pseudobdellovibrionaceae</taxon>
        <taxon>Micavibrio</taxon>
    </lineage>
</organism>
<evidence type="ECO:0000256" key="1">
    <source>
        <dbReference type="ARBA" id="ARBA00001933"/>
    </source>
</evidence>
<evidence type="ECO:0000256" key="2">
    <source>
        <dbReference type="ARBA" id="ARBA00007441"/>
    </source>
</evidence>
<sequence>MLMTSPMSTNPPLSPESLLKPESRAFRKCLEKLSPNVAAELLRYGKQRPDTISLAQGEGEAPTPDFIIEAATKAMQDGKTFYAPPLGIPEFRQEIATYYSQIFNLNIPTNRIFVTASGTTAVHLALTSILDEGDEVLAVTPIWKNLIGIIEMTGASFKEVCMTERDGEWQLDLNELFDACTERTKAILLVTPSNPTGWVMSKEDMEDVMEFARERGIWIVSDEIYARTTYNSLRAPSFLDVSEPEDKLFIVNSFSKSWAMTGWRLGWLIGPARVESKIYDMALYEYMAPPMFTQYGGIAALRHGETFIKNQSLHWRTNLDLITERFGKMERIIFNPPPASFYTFFRIEGEPDSLSLARRLIDEAGVSMAPGCSFGSGCGDYLRMCFGASTAKINDALDRIETFLNK</sequence>
<dbReference type="NCBIfam" id="NF004770">
    <property type="entry name" value="PRK06108.1"/>
    <property type="match status" value="1"/>
</dbReference>
<evidence type="ECO:0000256" key="5">
    <source>
        <dbReference type="ARBA" id="ARBA00022898"/>
    </source>
</evidence>
<dbReference type="GO" id="GO:0006520">
    <property type="term" value="P:amino acid metabolic process"/>
    <property type="evidence" value="ECO:0007669"/>
    <property type="project" value="InterPro"/>
</dbReference>
<dbReference type="InterPro" id="IPR050596">
    <property type="entry name" value="AspAT/PAT-like"/>
</dbReference>
<dbReference type="SUPFAM" id="SSF53383">
    <property type="entry name" value="PLP-dependent transferases"/>
    <property type="match status" value="1"/>
</dbReference>
<dbReference type="InterPro" id="IPR015421">
    <property type="entry name" value="PyrdxlP-dep_Trfase_major"/>
</dbReference>
<accession>A0A2W5FQL7</accession>
<keyword evidence="4 6" id="KW-0808">Transferase</keyword>
<dbReference type="GO" id="GO:0016829">
    <property type="term" value="F:lyase activity"/>
    <property type="evidence" value="ECO:0007669"/>
    <property type="project" value="UniProtKB-KW"/>
</dbReference>
<dbReference type="InterPro" id="IPR004839">
    <property type="entry name" value="Aminotransferase_I/II_large"/>
</dbReference>
<dbReference type="EMBL" id="QFOT01000037">
    <property type="protein sequence ID" value="PZP56117.1"/>
    <property type="molecule type" value="Genomic_DNA"/>
</dbReference>
<dbReference type="AlphaFoldDB" id="A0A2W5FQL7"/>
<keyword evidence="3 6" id="KW-0032">Aminotransferase</keyword>
<evidence type="ECO:0000256" key="4">
    <source>
        <dbReference type="ARBA" id="ARBA00022679"/>
    </source>
</evidence>
<dbReference type="Pfam" id="PF00155">
    <property type="entry name" value="Aminotran_1_2"/>
    <property type="match status" value="1"/>
</dbReference>
<evidence type="ECO:0000256" key="6">
    <source>
        <dbReference type="RuleBase" id="RU000481"/>
    </source>
</evidence>
<protein>
    <recommendedName>
        <fullName evidence="6">Aminotransferase</fullName>
        <ecNumber evidence="6">2.6.1.-</ecNumber>
    </recommendedName>
</protein>
<dbReference type="PANTHER" id="PTHR46383:SF2">
    <property type="entry name" value="AMINOTRANSFERASE"/>
    <property type="match status" value="1"/>
</dbReference>
<keyword evidence="5" id="KW-0663">Pyridoxal phosphate</keyword>
<dbReference type="PANTHER" id="PTHR46383">
    <property type="entry name" value="ASPARTATE AMINOTRANSFERASE"/>
    <property type="match status" value="1"/>
</dbReference>
<dbReference type="Gene3D" id="3.90.1150.10">
    <property type="entry name" value="Aspartate Aminotransferase, domain 1"/>
    <property type="match status" value="1"/>
</dbReference>
<dbReference type="GO" id="GO:0030170">
    <property type="term" value="F:pyridoxal phosphate binding"/>
    <property type="evidence" value="ECO:0007669"/>
    <property type="project" value="InterPro"/>
</dbReference>
<dbReference type="Proteomes" id="UP000249739">
    <property type="component" value="Unassembled WGS sequence"/>
</dbReference>
<keyword evidence="8" id="KW-0456">Lyase</keyword>
<dbReference type="PROSITE" id="PS00105">
    <property type="entry name" value="AA_TRANSFER_CLASS_1"/>
    <property type="match status" value="1"/>
</dbReference>
<evidence type="ECO:0000313" key="9">
    <source>
        <dbReference type="Proteomes" id="UP000249739"/>
    </source>
</evidence>
<dbReference type="CDD" id="cd00609">
    <property type="entry name" value="AAT_like"/>
    <property type="match status" value="1"/>
</dbReference>
<dbReference type="GO" id="GO:0008483">
    <property type="term" value="F:transaminase activity"/>
    <property type="evidence" value="ECO:0007669"/>
    <property type="project" value="UniProtKB-KW"/>
</dbReference>
<dbReference type="InterPro" id="IPR015422">
    <property type="entry name" value="PyrdxlP-dep_Trfase_small"/>
</dbReference>
<dbReference type="Gene3D" id="3.40.640.10">
    <property type="entry name" value="Type I PLP-dependent aspartate aminotransferase-like (Major domain)"/>
    <property type="match status" value="1"/>
</dbReference>
<gene>
    <name evidence="8" type="ORF">DI586_04785</name>
</gene>
<feature type="domain" description="Aminotransferase class I/classII large" evidence="7">
    <location>
        <begin position="50"/>
        <end position="400"/>
    </location>
</feature>
<comment type="caution">
    <text evidence="8">The sequence shown here is derived from an EMBL/GenBank/DDBJ whole genome shotgun (WGS) entry which is preliminary data.</text>
</comment>
<dbReference type="InterPro" id="IPR004838">
    <property type="entry name" value="NHTrfase_class1_PyrdxlP-BS"/>
</dbReference>
<evidence type="ECO:0000259" key="7">
    <source>
        <dbReference type="Pfam" id="PF00155"/>
    </source>
</evidence>
<comment type="cofactor">
    <cofactor evidence="1 6">
        <name>pyridoxal 5'-phosphate</name>
        <dbReference type="ChEBI" id="CHEBI:597326"/>
    </cofactor>
</comment>
<reference evidence="8 9" key="1">
    <citation type="submission" date="2017-08" db="EMBL/GenBank/DDBJ databases">
        <title>Infants hospitalized years apart are colonized by the same room-sourced microbial strains.</title>
        <authorList>
            <person name="Brooks B."/>
            <person name="Olm M.R."/>
            <person name="Firek B.A."/>
            <person name="Baker R."/>
            <person name="Thomas B.C."/>
            <person name="Morowitz M.J."/>
            <person name="Banfield J.F."/>
        </authorList>
    </citation>
    <scope>NUCLEOTIDE SEQUENCE [LARGE SCALE GENOMIC DNA]</scope>
    <source>
        <strain evidence="8">S2_006_000_R2_64</strain>
    </source>
</reference>
<comment type="similarity">
    <text evidence="2 6">Belongs to the class-I pyridoxal-phosphate-dependent aminotransferase family.</text>
</comment>
<name>A0A2W5FQL7_9BACT</name>